<evidence type="ECO:0000313" key="1">
    <source>
        <dbReference type="EMBL" id="GFO63628.1"/>
    </source>
</evidence>
<name>A0A6V8MTY1_9BACT</name>
<comment type="caution">
    <text evidence="1">The sequence shown here is derived from an EMBL/GenBank/DDBJ whole genome shotgun (WGS) entry which is preliminary data.</text>
</comment>
<dbReference type="AlphaFoldDB" id="A0A6V8MTY1"/>
<sequence>MARCPHFDSCLIHDEKATTSPEATDFLRGHFCNDNFTKCRFYTTAAEICEKVPGDAVCLPCGVMLWLMSGRM</sequence>
<dbReference type="EMBL" id="BLXY01000002">
    <property type="protein sequence ID" value="GFO63628.1"/>
    <property type="molecule type" value="Genomic_DNA"/>
</dbReference>
<proteinExistence type="predicted"/>
<reference evidence="2" key="1">
    <citation type="submission" date="2020-06" db="EMBL/GenBank/DDBJ databases">
        <title>Draft genomic sequecing of Geomonas sp. Red736.</title>
        <authorList>
            <person name="Itoh H."/>
            <person name="Xu Z.X."/>
            <person name="Ushijima N."/>
            <person name="Masuda Y."/>
            <person name="Shiratori Y."/>
            <person name="Senoo K."/>
        </authorList>
    </citation>
    <scope>NUCLEOTIDE SEQUENCE [LARGE SCALE GENOMIC DNA]</scope>
    <source>
        <strain evidence="2">Red736</strain>
    </source>
</reference>
<organism evidence="1 2">
    <name type="scientific">Geomonas paludis</name>
    <dbReference type="NCBI Taxonomy" id="2740185"/>
    <lineage>
        <taxon>Bacteria</taxon>
        <taxon>Pseudomonadati</taxon>
        <taxon>Thermodesulfobacteriota</taxon>
        <taxon>Desulfuromonadia</taxon>
        <taxon>Geobacterales</taxon>
        <taxon>Geobacteraceae</taxon>
        <taxon>Geomonas</taxon>
    </lineage>
</organism>
<gene>
    <name evidence="1" type="ORF">GMPD_15470</name>
</gene>
<evidence type="ECO:0000313" key="2">
    <source>
        <dbReference type="Proteomes" id="UP000568888"/>
    </source>
</evidence>
<accession>A0A6V8MTY1</accession>
<protein>
    <submittedName>
        <fullName evidence="1">Uncharacterized protein</fullName>
    </submittedName>
</protein>
<dbReference type="Proteomes" id="UP000568888">
    <property type="component" value="Unassembled WGS sequence"/>
</dbReference>